<dbReference type="AlphaFoldDB" id="A0A6A0AA12"/>
<dbReference type="SUPFAM" id="SSF50494">
    <property type="entry name" value="Trypsin-like serine proteases"/>
    <property type="match status" value="1"/>
</dbReference>
<organism evidence="1 2">
    <name type="scientific">Haematococcus lacustris</name>
    <name type="common">Green alga</name>
    <name type="synonym">Haematococcus pluvialis</name>
    <dbReference type="NCBI Taxonomy" id="44745"/>
    <lineage>
        <taxon>Eukaryota</taxon>
        <taxon>Viridiplantae</taxon>
        <taxon>Chlorophyta</taxon>
        <taxon>core chlorophytes</taxon>
        <taxon>Chlorophyceae</taxon>
        <taxon>CS clade</taxon>
        <taxon>Chlamydomonadales</taxon>
        <taxon>Haematococcaceae</taxon>
        <taxon>Haematococcus</taxon>
    </lineage>
</organism>
<dbReference type="Proteomes" id="UP000485058">
    <property type="component" value="Unassembled WGS sequence"/>
</dbReference>
<evidence type="ECO:0000313" key="2">
    <source>
        <dbReference type="Proteomes" id="UP000485058"/>
    </source>
</evidence>
<comment type="caution">
    <text evidence="1">The sequence shown here is derived from an EMBL/GenBank/DDBJ whole genome shotgun (WGS) entry which is preliminary data.</text>
</comment>
<gene>
    <name evidence="1" type="ORF">HaLaN_28288</name>
</gene>
<dbReference type="InterPro" id="IPR009003">
    <property type="entry name" value="Peptidase_S1_PA"/>
</dbReference>
<keyword evidence="2" id="KW-1185">Reference proteome</keyword>
<dbReference type="Gene3D" id="2.40.10.10">
    <property type="entry name" value="Trypsin-like serine proteases"/>
    <property type="match status" value="1"/>
</dbReference>
<dbReference type="InterPro" id="IPR043504">
    <property type="entry name" value="Peptidase_S1_PA_chymotrypsin"/>
</dbReference>
<dbReference type="EMBL" id="BLLF01004434">
    <property type="protein sequence ID" value="GFH29600.1"/>
    <property type="molecule type" value="Genomic_DNA"/>
</dbReference>
<sequence>MFMAEVAATPNQHVFTPPRLYKLLARPSTPRYENVSTKMDSPRLAIAAGQGFRPLPEDISTGVDHSADFVIGILPCHDMWFKRMTPTAVQSMPPYFFVPSATPAVPGGDDIMVATGYPCAPTPKHLEDIYGVDDDSMGNAMEQYRALALANTLSASAGDVITVGRAQIKHRCSTAPGMSGGPVWPLHAPCTFKAIHCGSSRTNSRANFNHAYNVHDDLFVLNYVRFVLPVLSKASPQDWPQPYMQREVTNYVLAHKQLLQQHVVDGRTLWSNADAFIHAEGGAGDGANMVV</sequence>
<evidence type="ECO:0008006" key="3">
    <source>
        <dbReference type="Google" id="ProtNLM"/>
    </source>
</evidence>
<proteinExistence type="predicted"/>
<evidence type="ECO:0000313" key="1">
    <source>
        <dbReference type="EMBL" id="GFH29600.1"/>
    </source>
</evidence>
<protein>
    <recommendedName>
        <fullName evidence="3">Peptidase S1 domain-containing protein</fullName>
    </recommendedName>
</protein>
<reference evidence="1 2" key="1">
    <citation type="submission" date="2020-02" db="EMBL/GenBank/DDBJ databases">
        <title>Draft genome sequence of Haematococcus lacustris strain NIES-144.</title>
        <authorList>
            <person name="Morimoto D."/>
            <person name="Nakagawa S."/>
            <person name="Yoshida T."/>
            <person name="Sawayama S."/>
        </authorList>
    </citation>
    <scope>NUCLEOTIDE SEQUENCE [LARGE SCALE GENOMIC DNA]</scope>
    <source>
        <strain evidence="1 2">NIES-144</strain>
    </source>
</reference>
<name>A0A6A0AA12_HAELA</name>
<accession>A0A6A0AA12</accession>